<organism evidence="2 3">
    <name type="scientific">Turicibacter faecis</name>
    <dbReference type="NCBI Taxonomy" id="2963365"/>
    <lineage>
        <taxon>Bacteria</taxon>
        <taxon>Bacillati</taxon>
        <taxon>Bacillota</taxon>
        <taxon>Erysipelotrichia</taxon>
        <taxon>Erysipelotrichales</taxon>
        <taxon>Turicibacteraceae</taxon>
        <taxon>Turicibacter</taxon>
    </lineage>
</organism>
<sequence>MKERMKVIVIFIIISVLSCVSLFMMYQEKNDFEQQYFHLADLQNIQNDSLGQLLDQDNILERLNNFKQELKESEKFTFIEFLPNVVEFIGEWDKPNQLVNGYEYGADLKNQTVHVNNKELLITPINCISMDQDAWDLYDLSLSEGNEFAGTDYSLTEKKLPLILGSEFKEYYDIGDEIPLLYFSEEWTGVVQGFLEDDEVINQDWNEYSLDTRILVPSFKEMSDKIDEDLRKKITYAQLEGDVLLKDKAEYSKANKEIKKLSQKYNLPYELLRGY</sequence>
<proteinExistence type="predicted"/>
<evidence type="ECO:0008006" key="4">
    <source>
        <dbReference type="Google" id="ProtNLM"/>
    </source>
</evidence>
<feature type="transmembrane region" description="Helical" evidence="1">
    <location>
        <begin position="7"/>
        <end position="26"/>
    </location>
</feature>
<keyword evidence="3" id="KW-1185">Reference proteome</keyword>
<reference evidence="2" key="1">
    <citation type="journal article" date="2024" name="Int. J. Syst. Evol. Microbiol.">
        <title>Turicibacter faecis sp. nov., isolated from faeces of heart failure mouse model.</title>
        <authorList>
            <person name="Imamura Y."/>
            <person name="Motooka D."/>
            <person name="Nakajima Y."/>
            <person name="Ito S."/>
            <person name="Kitakaze M."/>
            <person name="Iida T."/>
            <person name="Nakamura S."/>
        </authorList>
    </citation>
    <scope>NUCLEOTIDE SEQUENCE</scope>
    <source>
        <strain evidence="2">TC023</strain>
    </source>
</reference>
<name>A0ABM8IJZ6_9FIRM</name>
<dbReference type="RefSeq" id="WP_262950118.1">
    <property type="nucleotide sequence ID" value="NZ_AP028127.1"/>
</dbReference>
<dbReference type="EMBL" id="AP028127">
    <property type="protein sequence ID" value="BEH89936.1"/>
    <property type="molecule type" value="Genomic_DNA"/>
</dbReference>
<protein>
    <recommendedName>
        <fullName evidence="4">DUF4825 domain-containing protein</fullName>
    </recommendedName>
</protein>
<dbReference type="Proteomes" id="UP001432099">
    <property type="component" value="Chromosome"/>
</dbReference>
<gene>
    <name evidence="2" type="ORF">T23_00380</name>
</gene>
<evidence type="ECO:0000313" key="2">
    <source>
        <dbReference type="EMBL" id="BEH89936.1"/>
    </source>
</evidence>
<keyword evidence="1" id="KW-1133">Transmembrane helix</keyword>
<accession>A0ABM8IJZ6</accession>
<dbReference type="PROSITE" id="PS51257">
    <property type="entry name" value="PROKAR_LIPOPROTEIN"/>
    <property type="match status" value="1"/>
</dbReference>
<keyword evidence="1" id="KW-0812">Transmembrane</keyword>
<keyword evidence="1" id="KW-0472">Membrane</keyword>
<evidence type="ECO:0000313" key="3">
    <source>
        <dbReference type="Proteomes" id="UP001432099"/>
    </source>
</evidence>
<evidence type="ECO:0000256" key="1">
    <source>
        <dbReference type="SAM" id="Phobius"/>
    </source>
</evidence>